<dbReference type="HOGENOM" id="CLU_1384367_0_0_1"/>
<accession>A0A0C9Y1P9</accession>
<protein>
    <submittedName>
        <fullName evidence="1">Uncharacterized protein</fullName>
    </submittedName>
</protein>
<proteinExistence type="predicted"/>
<evidence type="ECO:0000313" key="2">
    <source>
        <dbReference type="Proteomes" id="UP000054477"/>
    </source>
</evidence>
<organism evidence="1 2">
    <name type="scientific">Laccaria amethystina LaAM-08-1</name>
    <dbReference type="NCBI Taxonomy" id="1095629"/>
    <lineage>
        <taxon>Eukaryota</taxon>
        <taxon>Fungi</taxon>
        <taxon>Dikarya</taxon>
        <taxon>Basidiomycota</taxon>
        <taxon>Agaricomycotina</taxon>
        <taxon>Agaricomycetes</taxon>
        <taxon>Agaricomycetidae</taxon>
        <taxon>Agaricales</taxon>
        <taxon>Agaricineae</taxon>
        <taxon>Hydnangiaceae</taxon>
        <taxon>Laccaria</taxon>
    </lineage>
</organism>
<gene>
    <name evidence="1" type="ORF">K443DRAFT_4946</name>
</gene>
<dbReference type="EMBL" id="KN838574">
    <property type="protein sequence ID" value="KIK03952.1"/>
    <property type="molecule type" value="Genomic_DNA"/>
</dbReference>
<keyword evidence="2" id="KW-1185">Reference proteome</keyword>
<reference evidence="2" key="2">
    <citation type="submission" date="2015-01" db="EMBL/GenBank/DDBJ databases">
        <title>Evolutionary Origins and Diversification of the Mycorrhizal Mutualists.</title>
        <authorList>
            <consortium name="DOE Joint Genome Institute"/>
            <consortium name="Mycorrhizal Genomics Consortium"/>
            <person name="Kohler A."/>
            <person name="Kuo A."/>
            <person name="Nagy L.G."/>
            <person name="Floudas D."/>
            <person name="Copeland A."/>
            <person name="Barry K.W."/>
            <person name="Cichocki N."/>
            <person name="Veneault-Fourrey C."/>
            <person name="LaButti K."/>
            <person name="Lindquist E.A."/>
            <person name="Lipzen A."/>
            <person name="Lundell T."/>
            <person name="Morin E."/>
            <person name="Murat C."/>
            <person name="Riley R."/>
            <person name="Ohm R."/>
            <person name="Sun H."/>
            <person name="Tunlid A."/>
            <person name="Henrissat B."/>
            <person name="Grigoriev I.V."/>
            <person name="Hibbett D.S."/>
            <person name="Martin F."/>
        </authorList>
    </citation>
    <scope>NUCLEOTIDE SEQUENCE [LARGE SCALE GENOMIC DNA]</scope>
    <source>
        <strain evidence="2">LaAM-08-1</strain>
    </source>
</reference>
<name>A0A0C9Y1P9_9AGAR</name>
<reference evidence="1 2" key="1">
    <citation type="submission" date="2014-04" db="EMBL/GenBank/DDBJ databases">
        <authorList>
            <consortium name="DOE Joint Genome Institute"/>
            <person name="Kuo A."/>
            <person name="Kohler A."/>
            <person name="Nagy L.G."/>
            <person name="Floudas D."/>
            <person name="Copeland A."/>
            <person name="Barry K.W."/>
            <person name="Cichocki N."/>
            <person name="Veneault-Fourrey C."/>
            <person name="LaButti K."/>
            <person name="Lindquist E.A."/>
            <person name="Lipzen A."/>
            <person name="Lundell T."/>
            <person name="Morin E."/>
            <person name="Murat C."/>
            <person name="Sun H."/>
            <person name="Tunlid A."/>
            <person name="Henrissat B."/>
            <person name="Grigoriev I.V."/>
            <person name="Hibbett D.S."/>
            <person name="Martin F."/>
            <person name="Nordberg H.P."/>
            <person name="Cantor M.N."/>
            <person name="Hua S.X."/>
        </authorList>
    </citation>
    <scope>NUCLEOTIDE SEQUENCE [LARGE SCALE GENOMIC DNA]</scope>
    <source>
        <strain evidence="1 2">LaAM-08-1</strain>
    </source>
</reference>
<dbReference type="AlphaFoldDB" id="A0A0C9Y1P9"/>
<dbReference type="Proteomes" id="UP000054477">
    <property type="component" value="Unassembled WGS sequence"/>
</dbReference>
<sequence>MTTFGQAYNRINEKRSSVGSMALKNIKSHIKTLGDDQSGREWLRWAVRVDGPLFFKVPTPYGCPSNRKDPGYVNPQGRLMSKFMLQLATPFLLLKSGSVAKPTHPRGLFSLVMAALERAVRACLQADNVKDFSNDHWGSKVVSYYASLAAVNDHRWKEVLDACNDNSLSENEDDEANISLLDTNRAVLFDFSSPQKA</sequence>
<evidence type="ECO:0000313" key="1">
    <source>
        <dbReference type="EMBL" id="KIK03952.1"/>
    </source>
</evidence>
<dbReference type="OrthoDB" id="3041732at2759"/>